<gene>
    <name evidence="2" type="ORF">CVT26_002713</name>
</gene>
<name>A0A409Y3C9_9AGAR</name>
<feature type="region of interest" description="Disordered" evidence="1">
    <location>
        <begin position="403"/>
        <end position="425"/>
    </location>
</feature>
<evidence type="ECO:0000313" key="3">
    <source>
        <dbReference type="Proteomes" id="UP000284706"/>
    </source>
</evidence>
<dbReference type="Proteomes" id="UP000284706">
    <property type="component" value="Unassembled WGS sequence"/>
</dbReference>
<dbReference type="InParanoid" id="A0A409Y3C9"/>
<evidence type="ECO:0000256" key="1">
    <source>
        <dbReference type="SAM" id="MobiDB-lite"/>
    </source>
</evidence>
<dbReference type="EMBL" id="NHYE01001243">
    <property type="protein sequence ID" value="PPQ97483.1"/>
    <property type="molecule type" value="Genomic_DNA"/>
</dbReference>
<evidence type="ECO:0000313" key="2">
    <source>
        <dbReference type="EMBL" id="PPQ97483.1"/>
    </source>
</evidence>
<comment type="caution">
    <text evidence="2">The sequence shown here is derived from an EMBL/GenBank/DDBJ whole genome shotgun (WGS) entry which is preliminary data.</text>
</comment>
<feature type="region of interest" description="Disordered" evidence="1">
    <location>
        <begin position="375"/>
        <end position="394"/>
    </location>
</feature>
<organism evidence="2 3">
    <name type="scientific">Gymnopilus dilepis</name>
    <dbReference type="NCBI Taxonomy" id="231916"/>
    <lineage>
        <taxon>Eukaryota</taxon>
        <taxon>Fungi</taxon>
        <taxon>Dikarya</taxon>
        <taxon>Basidiomycota</taxon>
        <taxon>Agaricomycotina</taxon>
        <taxon>Agaricomycetes</taxon>
        <taxon>Agaricomycetidae</taxon>
        <taxon>Agaricales</taxon>
        <taxon>Agaricineae</taxon>
        <taxon>Hymenogastraceae</taxon>
        <taxon>Gymnopilus</taxon>
    </lineage>
</organism>
<reference evidence="2 3" key="1">
    <citation type="journal article" date="2018" name="Evol. Lett.">
        <title>Horizontal gene cluster transfer increased hallucinogenic mushroom diversity.</title>
        <authorList>
            <person name="Reynolds H.T."/>
            <person name="Vijayakumar V."/>
            <person name="Gluck-Thaler E."/>
            <person name="Korotkin H.B."/>
            <person name="Matheny P.B."/>
            <person name="Slot J.C."/>
        </authorList>
    </citation>
    <scope>NUCLEOTIDE SEQUENCE [LARGE SCALE GENOMIC DNA]</scope>
    <source>
        <strain evidence="2 3">SRW20</strain>
    </source>
</reference>
<proteinExistence type="predicted"/>
<sequence>MSRSNNRLHLHVQNKRSHCPITALPPEILEAIFALCISQLYTHPPYTPPADATRRRLQALAWTHVCSSWRLLSLASPRLWRTIDLVSGPQFIGQCLERSKATKIDIISSISAYAPIRLVPSPAEEIGHEVVQTSSAVPHKRSNEPTGRSAFILSLLRSNAHRIRSISLFLMPTDIHPLFHHTFSLSLPCLTSLILRLPPTSPFFHQLTPIIPVSLPLVQHLSLEGVALCRDAWGGLNSLRHLSLKDLDEDTCPSVEDVLGILERSPGLVVLRLHDWRPSCSLDSVSRLISDDETQDSCNKRPQTIFLPKLTVLAISSTQRIVASLFSSNSRSRLILSPQTRMRLFLSLSDDLHTLFSTGLPWSGYQRCSATDRHRNDLSSSISNDGTDRDRTSSFKVDLKLPLPSADHDRSEDGSELDGIVLPSKPGTSTASKNYNIDPIIQTIRLSKNGCHFLTAAAMAWLIDSPSQTQQDDADLAHSPILFSLSSARAVGTHISASLPHLLGQRMGSVTKLELNTGVLTSGGLGPGKGGGESGITEDGLQRLFRDLAGLETLCVAFNDLSSLWNVLLPSTNTEGSSNTTTSPQSPRTLLPHLTRLSFGKPSEVWCNFSNRWSASLLRFIKSRSPRAGEATSGRQAGVSKKDIFVETIEFVRCQGIQRSDGNDEEYQVLRDLKQLVPVVLVR</sequence>
<dbReference type="OrthoDB" id="3351939at2759"/>
<dbReference type="AlphaFoldDB" id="A0A409Y3C9"/>
<protein>
    <submittedName>
        <fullName evidence="2">Uncharacterized protein</fullName>
    </submittedName>
</protein>
<accession>A0A409Y3C9</accession>
<dbReference type="Gene3D" id="1.20.1280.50">
    <property type="match status" value="1"/>
</dbReference>
<keyword evidence="3" id="KW-1185">Reference proteome</keyword>